<dbReference type="SUPFAM" id="SSF56601">
    <property type="entry name" value="beta-lactamase/transpeptidase-like"/>
    <property type="match status" value="1"/>
</dbReference>
<feature type="region of interest" description="Disordered" evidence="3">
    <location>
        <begin position="53"/>
        <end position="96"/>
    </location>
</feature>
<feature type="compositionally biased region" description="Basic and acidic residues" evidence="3">
    <location>
        <begin position="53"/>
        <end position="67"/>
    </location>
</feature>
<feature type="domain" description="Beta-lactamase-related" evidence="4">
    <location>
        <begin position="117"/>
        <end position="409"/>
    </location>
</feature>
<dbReference type="AlphaFoldDB" id="A0A9Q5JHH6"/>
<organism evidence="5 6">
    <name type="scientific">Floricoccus penangensis</name>
    <dbReference type="NCBI Taxonomy" id="1859475"/>
    <lineage>
        <taxon>Bacteria</taxon>
        <taxon>Bacillati</taxon>
        <taxon>Bacillota</taxon>
        <taxon>Bacilli</taxon>
        <taxon>Lactobacillales</taxon>
        <taxon>Streptococcaceae</taxon>
        <taxon>Floricoccus</taxon>
    </lineage>
</organism>
<dbReference type="InterPro" id="IPR012338">
    <property type="entry name" value="Beta-lactam/transpept-like"/>
</dbReference>
<evidence type="ECO:0000256" key="1">
    <source>
        <dbReference type="ARBA" id="ARBA00004370"/>
    </source>
</evidence>
<dbReference type="OrthoDB" id="2151402at2"/>
<comment type="caution">
    <text evidence="5">The sequence shown here is derived from an EMBL/GenBank/DDBJ whole genome shotgun (WGS) entry which is preliminary data.</text>
</comment>
<name>A0A9Q5JHH6_9LACT</name>
<evidence type="ECO:0000313" key="6">
    <source>
        <dbReference type="Proteomes" id="UP000177273"/>
    </source>
</evidence>
<dbReference type="Pfam" id="PF00144">
    <property type="entry name" value="Beta-lactamase"/>
    <property type="match status" value="1"/>
</dbReference>
<dbReference type="PANTHER" id="PTHR46825">
    <property type="entry name" value="D-ALANYL-D-ALANINE-CARBOXYPEPTIDASE/ENDOPEPTIDASE AMPH"/>
    <property type="match status" value="1"/>
</dbReference>
<dbReference type="Proteomes" id="UP000177273">
    <property type="component" value="Unassembled WGS sequence"/>
</dbReference>
<reference evidence="6" key="1">
    <citation type="submission" date="2016-09" db="EMBL/GenBank/DDBJ databases">
        <title>Draft genome sequence of a novel species of the family Streptococcaceae isolated from flowers.</title>
        <authorList>
            <person name="Chuah L.-O."/>
            <person name="Yap K.-P."/>
            <person name="Thong K.L."/>
            <person name="Liong M.T."/>
            <person name="Ahmad R."/>
            <person name="Rusul G."/>
        </authorList>
    </citation>
    <scope>NUCLEOTIDE SEQUENCE [LARGE SCALE GENOMIC DNA]</scope>
    <source>
        <strain evidence="6">HibF3</strain>
    </source>
</reference>
<proteinExistence type="predicted"/>
<dbReference type="RefSeq" id="WP_070787565.1">
    <property type="nucleotide sequence ID" value="NZ_MKIQ01000023.1"/>
</dbReference>
<dbReference type="InterPro" id="IPR050491">
    <property type="entry name" value="AmpC-like"/>
</dbReference>
<dbReference type="InterPro" id="IPR001466">
    <property type="entry name" value="Beta-lactam-related"/>
</dbReference>
<dbReference type="EMBL" id="MKIQ01000023">
    <property type="protein sequence ID" value="OFI47264.1"/>
    <property type="molecule type" value="Genomic_DNA"/>
</dbReference>
<sequence>MDTKRSQRYNKKKKRKLKLIPFLILVAILSLASSIFVTNTIFKIVSKSEAKHHSEIQADENSKEKGSESTAESATQQSTEKKETFPTSTDGTIISPIPANNYQNLSKTVLAPEAQNMDTELDAASFVGVALVIKNGQIILQKGYGYADYSENRLNTVNSHIQIGSVQKAYTATLIYKLIEEKKLSFDTPLSDFYPQIYGSQNITIRDMIRMHSGLQISIPGNAYFSTTDQVMDYIVTNVENTGQKTYKYQAVNYSLLAGIIEKITGKSYYENYENFFHNVGLKNFGLYVDWPERPGYATGYKKSGEYLYSLPNPYDPQIFIREFGTGNIDSTAGDVYEFFNKLLTGSLIKSSVLQEAWKPVYSDSNTYIGGFYDQGDAYRMNGVMNYQQLAILISKDTKNAVILFSNRGNQELTQPTISSFYQQITGNYVKF</sequence>
<dbReference type="Gene3D" id="3.40.710.10">
    <property type="entry name" value="DD-peptidase/beta-lactamase superfamily"/>
    <property type="match status" value="1"/>
</dbReference>
<evidence type="ECO:0000259" key="4">
    <source>
        <dbReference type="Pfam" id="PF00144"/>
    </source>
</evidence>
<comment type="subcellular location">
    <subcellularLocation>
        <location evidence="1">Membrane</location>
    </subcellularLocation>
</comment>
<feature type="compositionally biased region" description="Polar residues" evidence="3">
    <location>
        <begin position="85"/>
        <end position="96"/>
    </location>
</feature>
<evidence type="ECO:0000256" key="3">
    <source>
        <dbReference type="SAM" id="MobiDB-lite"/>
    </source>
</evidence>
<feature type="compositionally biased region" description="Polar residues" evidence="3">
    <location>
        <begin position="68"/>
        <end position="78"/>
    </location>
</feature>
<gene>
    <name evidence="5" type="ORF">BG262_01165</name>
</gene>
<protein>
    <recommendedName>
        <fullName evidence="4">Beta-lactamase-related domain-containing protein</fullName>
    </recommendedName>
</protein>
<evidence type="ECO:0000313" key="5">
    <source>
        <dbReference type="EMBL" id="OFI47264.1"/>
    </source>
</evidence>
<dbReference type="PANTHER" id="PTHR46825:SF11">
    <property type="entry name" value="PENICILLIN-BINDING PROTEIN 4"/>
    <property type="match status" value="1"/>
</dbReference>
<keyword evidence="6" id="KW-1185">Reference proteome</keyword>
<keyword evidence="2" id="KW-0472">Membrane</keyword>
<accession>A0A9Q5JHH6</accession>
<evidence type="ECO:0000256" key="2">
    <source>
        <dbReference type="ARBA" id="ARBA00023136"/>
    </source>
</evidence>
<dbReference type="GO" id="GO:0016020">
    <property type="term" value="C:membrane"/>
    <property type="evidence" value="ECO:0007669"/>
    <property type="project" value="UniProtKB-SubCell"/>
</dbReference>